<dbReference type="Proteomes" id="UP001142489">
    <property type="component" value="Unassembled WGS sequence"/>
</dbReference>
<evidence type="ECO:0000313" key="1">
    <source>
        <dbReference type="EMBL" id="KAJ7308959.1"/>
    </source>
</evidence>
<sequence>MFLICFRGVPLASLPGSEPSPVSSPHVLRPEQELVAGKGSGLEQLAVHTVQASVASVASVALEVLRQQRQQRKRPNTVSYLHAGYPSAPPAPPLLDRPFEGDTASNLAPFFAGAGGRESCPEAELYQGVESCPEAESCQGVESCLGGFLVQGSRRSGCSRGPSHLNTVRRTDRRNVQNSVLGLLQKVTLATGATGPEAGEGFSMDLAPTGVPGTGLGGLGVPGLTYPGAGGKPPKPGYGVGIPQYDGLSPIAPAGVGYGGKPPKPYGALGALGYRGGLSPAGAAAAKAAKYGLGRKRK</sequence>
<evidence type="ECO:0000313" key="2">
    <source>
        <dbReference type="Proteomes" id="UP001142489"/>
    </source>
</evidence>
<comment type="caution">
    <text evidence="1">The sequence shown here is derived from an EMBL/GenBank/DDBJ whole genome shotgun (WGS) entry which is preliminary data.</text>
</comment>
<protein>
    <submittedName>
        <fullName evidence="1">Uncharacterized protein</fullName>
    </submittedName>
</protein>
<name>A0A9Q0XDK0_9SAUR</name>
<keyword evidence="2" id="KW-1185">Reference proteome</keyword>
<reference evidence="1" key="1">
    <citation type="journal article" date="2023" name="DNA Res.">
        <title>Chromosome-level genome assembly of Phrynocephalus forsythii using third-generation DNA sequencing and Hi-C analysis.</title>
        <authorList>
            <person name="Qi Y."/>
            <person name="Zhao W."/>
            <person name="Zhao Y."/>
            <person name="Niu C."/>
            <person name="Cao S."/>
            <person name="Zhang Y."/>
        </authorList>
    </citation>
    <scope>NUCLEOTIDE SEQUENCE</scope>
    <source>
        <tissue evidence="1">Muscle</tissue>
    </source>
</reference>
<dbReference type="AlphaFoldDB" id="A0A9Q0XDK0"/>
<accession>A0A9Q0XDK0</accession>
<gene>
    <name evidence="1" type="ORF">JRQ81_008241</name>
</gene>
<dbReference type="EMBL" id="JAPFRF010000017">
    <property type="protein sequence ID" value="KAJ7308959.1"/>
    <property type="molecule type" value="Genomic_DNA"/>
</dbReference>
<organism evidence="1 2">
    <name type="scientific">Phrynocephalus forsythii</name>
    <dbReference type="NCBI Taxonomy" id="171643"/>
    <lineage>
        <taxon>Eukaryota</taxon>
        <taxon>Metazoa</taxon>
        <taxon>Chordata</taxon>
        <taxon>Craniata</taxon>
        <taxon>Vertebrata</taxon>
        <taxon>Euteleostomi</taxon>
        <taxon>Lepidosauria</taxon>
        <taxon>Squamata</taxon>
        <taxon>Bifurcata</taxon>
        <taxon>Unidentata</taxon>
        <taxon>Episquamata</taxon>
        <taxon>Toxicofera</taxon>
        <taxon>Iguania</taxon>
        <taxon>Acrodonta</taxon>
        <taxon>Agamidae</taxon>
        <taxon>Agaminae</taxon>
        <taxon>Phrynocephalus</taxon>
    </lineage>
</organism>
<proteinExistence type="predicted"/>